<reference evidence="2 3" key="1">
    <citation type="submission" date="2018-11" db="EMBL/GenBank/DDBJ databases">
        <authorList>
            <consortium name="Pathogen Informatics"/>
        </authorList>
    </citation>
    <scope>NUCLEOTIDE SEQUENCE [LARGE SCALE GENOMIC DNA]</scope>
</reference>
<dbReference type="PROSITE" id="PS50878">
    <property type="entry name" value="RT_POL"/>
    <property type="match status" value="1"/>
</dbReference>
<dbReference type="AlphaFoldDB" id="A0A3P6RXF3"/>
<dbReference type="Pfam" id="PF00078">
    <property type="entry name" value="RVT_1"/>
    <property type="match status" value="1"/>
</dbReference>
<feature type="domain" description="Reverse transcriptase" evidence="1">
    <location>
        <begin position="1"/>
        <end position="159"/>
    </location>
</feature>
<evidence type="ECO:0000259" key="1">
    <source>
        <dbReference type="PROSITE" id="PS50878"/>
    </source>
</evidence>
<gene>
    <name evidence="2" type="ORF">CGOC_LOCUS4757</name>
</gene>
<sequence length="186" mass="21041">MDSQKDLLDGSHMDSTRVEKIDRKVLVTVCYMDYTKSFDSASSNLLFAVFLLNTQQILINKSFSSSYQTSSGVPQGTCLEHSYFPLCINDLPLRLPNNIFCSIYADDTKFSCYNAPKLMQKTLNAVKDCSAKWELDISVENIRVMFDGAKHPRFHDFYLKTTKFACETSLKISVSPILITTTSTII</sequence>
<keyword evidence="3" id="KW-1185">Reference proteome</keyword>
<proteinExistence type="predicted"/>
<evidence type="ECO:0000313" key="2">
    <source>
        <dbReference type="EMBL" id="VDK59700.1"/>
    </source>
</evidence>
<accession>A0A3P6RXF3</accession>
<dbReference type="InterPro" id="IPR000477">
    <property type="entry name" value="RT_dom"/>
</dbReference>
<dbReference type="EMBL" id="UYRV01013571">
    <property type="protein sequence ID" value="VDK59700.1"/>
    <property type="molecule type" value="Genomic_DNA"/>
</dbReference>
<dbReference type="OrthoDB" id="5865536at2759"/>
<name>A0A3P6RXF3_CYLGO</name>
<protein>
    <recommendedName>
        <fullName evidence="1">Reverse transcriptase domain-containing protein</fullName>
    </recommendedName>
</protein>
<evidence type="ECO:0000313" key="3">
    <source>
        <dbReference type="Proteomes" id="UP000271889"/>
    </source>
</evidence>
<organism evidence="2 3">
    <name type="scientific">Cylicostephanus goldi</name>
    <name type="common">Nematode worm</name>
    <dbReference type="NCBI Taxonomy" id="71465"/>
    <lineage>
        <taxon>Eukaryota</taxon>
        <taxon>Metazoa</taxon>
        <taxon>Ecdysozoa</taxon>
        <taxon>Nematoda</taxon>
        <taxon>Chromadorea</taxon>
        <taxon>Rhabditida</taxon>
        <taxon>Rhabditina</taxon>
        <taxon>Rhabditomorpha</taxon>
        <taxon>Strongyloidea</taxon>
        <taxon>Strongylidae</taxon>
        <taxon>Cylicostephanus</taxon>
    </lineage>
</organism>
<dbReference type="Proteomes" id="UP000271889">
    <property type="component" value="Unassembled WGS sequence"/>
</dbReference>